<keyword evidence="2" id="KW-0808">Transferase</keyword>
<comment type="caution">
    <text evidence="7">The sequence shown here is derived from an EMBL/GenBank/DDBJ whole genome shotgun (WGS) entry which is preliminary data.</text>
</comment>
<dbReference type="SUPFAM" id="SSF53613">
    <property type="entry name" value="Ribokinase-like"/>
    <property type="match status" value="1"/>
</dbReference>
<evidence type="ECO:0000313" key="8">
    <source>
        <dbReference type="Proteomes" id="UP000697330"/>
    </source>
</evidence>
<dbReference type="CDD" id="cd01167">
    <property type="entry name" value="bac_FRK"/>
    <property type="match status" value="1"/>
</dbReference>
<evidence type="ECO:0000256" key="3">
    <source>
        <dbReference type="ARBA" id="ARBA00022741"/>
    </source>
</evidence>
<dbReference type="AlphaFoldDB" id="A0A921KMB0"/>
<sequence>MFSVSALGELLIDFTDAGTSEGGQRLFERNAGGAPANVLVALEKLGHKTAFLGKVGCDMHGEFLRATLEEQGIDTTGLVSDPDAFTTLAFVALSPDGEREFSFARKPGADTRLTEGELARDVIAASRVFHVGSLSLTDEPARSATLAALACAREAGCTLSYDPNYRANLWPSVKAAVGQMRAVVPQMDLMKLSDEECELLTGLDDPEAAAAALLAQGPKVVAVTLGAGGAYVRTADGGAEVAGFPADAVDATGAGDSFWGGFLAGFCESGKAAGEVTVEDAASFARLGNAVASLCVRRRGAIPAMPERADVEALLSE</sequence>
<evidence type="ECO:0000259" key="6">
    <source>
        <dbReference type="Pfam" id="PF00294"/>
    </source>
</evidence>
<dbReference type="Gene3D" id="3.40.1190.20">
    <property type="match status" value="1"/>
</dbReference>
<dbReference type="PANTHER" id="PTHR43085:SF1">
    <property type="entry name" value="PSEUDOURIDINE KINASE-RELATED"/>
    <property type="match status" value="1"/>
</dbReference>
<evidence type="ECO:0000313" key="7">
    <source>
        <dbReference type="EMBL" id="HJF46209.1"/>
    </source>
</evidence>
<comment type="similarity">
    <text evidence="1">Belongs to the carbohydrate kinase PfkB family.</text>
</comment>
<keyword evidence="4 7" id="KW-0418">Kinase</keyword>
<dbReference type="GO" id="GO:0016301">
    <property type="term" value="F:kinase activity"/>
    <property type="evidence" value="ECO:0007669"/>
    <property type="project" value="UniProtKB-KW"/>
</dbReference>
<gene>
    <name evidence="7" type="ORF">K8U72_10615</name>
</gene>
<dbReference type="EMBL" id="DYWQ01000164">
    <property type="protein sequence ID" value="HJF46209.1"/>
    <property type="molecule type" value="Genomic_DNA"/>
</dbReference>
<evidence type="ECO:0000256" key="2">
    <source>
        <dbReference type="ARBA" id="ARBA00022679"/>
    </source>
</evidence>
<accession>A0A921KMB0</accession>
<dbReference type="RefSeq" id="WP_274959753.1">
    <property type="nucleotide sequence ID" value="NZ_DYWQ01000164.1"/>
</dbReference>
<feature type="domain" description="Carbohydrate kinase PfkB" evidence="6">
    <location>
        <begin position="3"/>
        <end position="307"/>
    </location>
</feature>
<dbReference type="InterPro" id="IPR050306">
    <property type="entry name" value="PfkB_Carbo_kinase"/>
</dbReference>
<protein>
    <submittedName>
        <fullName evidence="7">Carbohydrate kinase</fullName>
    </submittedName>
</protein>
<evidence type="ECO:0000256" key="4">
    <source>
        <dbReference type="ARBA" id="ARBA00022777"/>
    </source>
</evidence>
<organism evidence="7 8">
    <name type="scientific">Thermophilibacter provencensis</name>
    <dbReference type="NCBI Taxonomy" id="1852386"/>
    <lineage>
        <taxon>Bacteria</taxon>
        <taxon>Bacillati</taxon>
        <taxon>Actinomycetota</taxon>
        <taxon>Coriobacteriia</taxon>
        <taxon>Coriobacteriales</taxon>
        <taxon>Atopobiaceae</taxon>
        <taxon>Thermophilibacter</taxon>
    </lineage>
</organism>
<keyword evidence="5" id="KW-0067">ATP-binding</keyword>
<dbReference type="InterPro" id="IPR029056">
    <property type="entry name" value="Ribokinase-like"/>
</dbReference>
<proteinExistence type="inferred from homology"/>
<evidence type="ECO:0000256" key="5">
    <source>
        <dbReference type="ARBA" id="ARBA00022840"/>
    </source>
</evidence>
<evidence type="ECO:0000256" key="1">
    <source>
        <dbReference type="ARBA" id="ARBA00010688"/>
    </source>
</evidence>
<dbReference type="Pfam" id="PF00294">
    <property type="entry name" value="PfkB"/>
    <property type="match status" value="1"/>
</dbReference>
<keyword evidence="3" id="KW-0547">Nucleotide-binding</keyword>
<dbReference type="PANTHER" id="PTHR43085">
    <property type="entry name" value="HEXOKINASE FAMILY MEMBER"/>
    <property type="match status" value="1"/>
</dbReference>
<dbReference type="GO" id="GO:0005524">
    <property type="term" value="F:ATP binding"/>
    <property type="evidence" value="ECO:0007669"/>
    <property type="project" value="UniProtKB-KW"/>
</dbReference>
<name>A0A921KMB0_9ACTN</name>
<reference evidence="7" key="2">
    <citation type="submission" date="2021-09" db="EMBL/GenBank/DDBJ databases">
        <authorList>
            <person name="Gilroy R."/>
        </authorList>
    </citation>
    <scope>NUCLEOTIDE SEQUENCE</scope>
    <source>
        <strain evidence="7">CHK124-7917</strain>
    </source>
</reference>
<reference evidence="7" key="1">
    <citation type="journal article" date="2021" name="PeerJ">
        <title>Extensive microbial diversity within the chicken gut microbiome revealed by metagenomics and culture.</title>
        <authorList>
            <person name="Gilroy R."/>
            <person name="Ravi A."/>
            <person name="Getino M."/>
            <person name="Pursley I."/>
            <person name="Horton D.L."/>
            <person name="Alikhan N.F."/>
            <person name="Baker D."/>
            <person name="Gharbi K."/>
            <person name="Hall N."/>
            <person name="Watson M."/>
            <person name="Adriaenssens E.M."/>
            <person name="Foster-Nyarko E."/>
            <person name="Jarju S."/>
            <person name="Secka A."/>
            <person name="Antonio M."/>
            <person name="Oren A."/>
            <person name="Chaudhuri R.R."/>
            <person name="La Ragione R."/>
            <person name="Hildebrand F."/>
            <person name="Pallen M.J."/>
        </authorList>
    </citation>
    <scope>NUCLEOTIDE SEQUENCE</scope>
    <source>
        <strain evidence="7">CHK124-7917</strain>
    </source>
</reference>
<dbReference type="Proteomes" id="UP000697330">
    <property type="component" value="Unassembled WGS sequence"/>
</dbReference>
<dbReference type="InterPro" id="IPR011611">
    <property type="entry name" value="PfkB_dom"/>
</dbReference>